<sequence length="73" mass="8132">QYSILPALTTEGIVALEIFEGSVNKAKFLQFLRDDAPRLSPFPGKRSIVVVDNCSIHHDPQVKELIKSECGKH</sequence>
<dbReference type="InterPro" id="IPR036397">
    <property type="entry name" value="RNaseH_sf"/>
</dbReference>
<dbReference type="InterPro" id="IPR038717">
    <property type="entry name" value="Tc1-like_DDE_dom"/>
</dbReference>
<evidence type="ECO:0000313" key="3">
    <source>
        <dbReference type="Proteomes" id="UP000736335"/>
    </source>
</evidence>
<accession>A0A9P6HJC0</accession>
<proteinExistence type="predicted"/>
<reference evidence="2" key="2">
    <citation type="submission" date="2020-11" db="EMBL/GenBank/DDBJ databases">
        <authorList>
            <consortium name="DOE Joint Genome Institute"/>
            <person name="Kuo A."/>
            <person name="Miyauchi S."/>
            <person name="Kiss E."/>
            <person name="Drula E."/>
            <person name="Kohler A."/>
            <person name="Sanchez-Garcia M."/>
            <person name="Andreopoulos B."/>
            <person name="Barry K.W."/>
            <person name="Bonito G."/>
            <person name="Buee M."/>
            <person name="Carver A."/>
            <person name="Chen C."/>
            <person name="Cichocki N."/>
            <person name="Clum A."/>
            <person name="Culley D."/>
            <person name="Crous P.W."/>
            <person name="Fauchery L."/>
            <person name="Girlanda M."/>
            <person name="Hayes R."/>
            <person name="Keri Z."/>
            <person name="Labutti K."/>
            <person name="Lipzen A."/>
            <person name="Lombard V."/>
            <person name="Magnuson J."/>
            <person name="Maillard F."/>
            <person name="Morin E."/>
            <person name="Murat C."/>
            <person name="Nolan M."/>
            <person name="Ohm R."/>
            <person name="Pangilinan J."/>
            <person name="Pereira M."/>
            <person name="Perotto S."/>
            <person name="Peter M."/>
            <person name="Riley R."/>
            <person name="Sitrit Y."/>
            <person name="Stielow B."/>
            <person name="Szollosi G."/>
            <person name="Zifcakova L."/>
            <person name="Stursova M."/>
            <person name="Spatafora J.W."/>
            <person name="Tedersoo L."/>
            <person name="Vaario L.-M."/>
            <person name="Yamada A."/>
            <person name="Yan M."/>
            <person name="Wang P."/>
            <person name="Xu J."/>
            <person name="Bruns T."/>
            <person name="Baldrian P."/>
            <person name="Vilgalys R."/>
            <person name="Henrissat B."/>
            <person name="Grigoriev I.V."/>
            <person name="Hibbett D."/>
            <person name="Nagy L.G."/>
            <person name="Martin F.M."/>
        </authorList>
    </citation>
    <scope>NUCLEOTIDE SEQUENCE</scope>
    <source>
        <strain evidence="2">UH-Tt-Lm1</strain>
    </source>
</reference>
<feature type="non-terminal residue" evidence="2">
    <location>
        <position position="73"/>
    </location>
</feature>
<organism evidence="2 3">
    <name type="scientific">Thelephora terrestris</name>
    <dbReference type="NCBI Taxonomy" id="56493"/>
    <lineage>
        <taxon>Eukaryota</taxon>
        <taxon>Fungi</taxon>
        <taxon>Dikarya</taxon>
        <taxon>Basidiomycota</taxon>
        <taxon>Agaricomycotina</taxon>
        <taxon>Agaricomycetes</taxon>
        <taxon>Thelephorales</taxon>
        <taxon>Thelephoraceae</taxon>
        <taxon>Thelephora</taxon>
    </lineage>
</organism>
<keyword evidence="3" id="KW-1185">Reference proteome</keyword>
<feature type="domain" description="Tc1-like transposase DDE" evidence="1">
    <location>
        <begin position="3"/>
        <end position="69"/>
    </location>
</feature>
<comment type="caution">
    <text evidence="2">The sequence shown here is derived from an EMBL/GenBank/DDBJ whole genome shotgun (WGS) entry which is preliminary data.</text>
</comment>
<feature type="non-terminal residue" evidence="2">
    <location>
        <position position="1"/>
    </location>
</feature>
<dbReference type="OrthoDB" id="2142724at2759"/>
<evidence type="ECO:0000313" key="2">
    <source>
        <dbReference type="EMBL" id="KAF9786513.1"/>
    </source>
</evidence>
<evidence type="ECO:0000259" key="1">
    <source>
        <dbReference type="Pfam" id="PF13358"/>
    </source>
</evidence>
<name>A0A9P6HJC0_9AGAM</name>
<dbReference type="EMBL" id="WIUZ02000006">
    <property type="protein sequence ID" value="KAF9786513.1"/>
    <property type="molecule type" value="Genomic_DNA"/>
</dbReference>
<dbReference type="GO" id="GO:0003676">
    <property type="term" value="F:nucleic acid binding"/>
    <property type="evidence" value="ECO:0007669"/>
    <property type="project" value="InterPro"/>
</dbReference>
<dbReference type="Proteomes" id="UP000736335">
    <property type="component" value="Unassembled WGS sequence"/>
</dbReference>
<gene>
    <name evidence="2" type="ORF">BJ322DRAFT_986844</name>
</gene>
<protein>
    <recommendedName>
        <fullName evidence="1">Tc1-like transposase DDE domain-containing protein</fullName>
    </recommendedName>
</protein>
<dbReference type="AlphaFoldDB" id="A0A9P6HJC0"/>
<dbReference type="Gene3D" id="3.30.420.10">
    <property type="entry name" value="Ribonuclease H-like superfamily/Ribonuclease H"/>
    <property type="match status" value="1"/>
</dbReference>
<reference evidence="2" key="1">
    <citation type="journal article" date="2020" name="Nat. Commun.">
        <title>Large-scale genome sequencing of mycorrhizal fungi provides insights into the early evolution of symbiotic traits.</title>
        <authorList>
            <person name="Miyauchi S."/>
            <person name="Kiss E."/>
            <person name="Kuo A."/>
            <person name="Drula E."/>
            <person name="Kohler A."/>
            <person name="Sanchez-Garcia M."/>
            <person name="Morin E."/>
            <person name="Andreopoulos B."/>
            <person name="Barry K.W."/>
            <person name="Bonito G."/>
            <person name="Buee M."/>
            <person name="Carver A."/>
            <person name="Chen C."/>
            <person name="Cichocki N."/>
            <person name="Clum A."/>
            <person name="Culley D."/>
            <person name="Crous P.W."/>
            <person name="Fauchery L."/>
            <person name="Girlanda M."/>
            <person name="Hayes R.D."/>
            <person name="Keri Z."/>
            <person name="LaButti K."/>
            <person name="Lipzen A."/>
            <person name="Lombard V."/>
            <person name="Magnuson J."/>
            <person name="Maillard F."/>
            <person name="Murat C."/>
            <person name="Nolan M."/>
            <person name="Ohm R.A."/>
            <person name="Pangilinan J."/>
            <person name="Pereira M.F."/>
            <person name="Perotto S."/>
            <person name="Peter M."/>
            <person name="Pfister S."/>
            <person name="Riley R."/>
            <person name="Sitrit Y."/>
            <person name="Stielow J.B."/>
            <person name="Szollosi G."/>
            <person name="Zifcakova L."/>
            <person name="Stursova M."/>
            <person name="Spatafora J.W."/>
            <person name="Tedersoo L."/>
            <person name="Vaario L.M."/>
            <person name="Yamada A."/>
            <person name="Yan M."/>
            <person name="Wang P."/>
            <person name="Xu J."/>
            <person name="Bruns T."/>
            <person name="Baldrian P."/>
            <person name="Vilgalys R."/>
            <person name="Dunand C."/>
            <person name="Henrissat B."/>
            <person name="Grigoriev I.V."/>
            <person name="Hibbett D."/>
            <person name="Nagy L.G."/>
            <person name="Martin F.M."/>
        </authorList>
    </citation>
    <scope>NUCLEOTIDE SEQUENCE</scope>
    <source>
        <strain evidence="2">UH-Tt-Lm1</strain>
    </source>
</reference>
<dbReference type="Pfam" id="PF13358">
    <property type="entry name" value="DDE_3"/>
    <property type="match status" value="1"/>
</dbReference>